<evidence type="ECO:0000313" key="3">
    <source>
        <dbReference type="Proteomes" id="UP000001188"/>
    </source>
</evidence>
<protein>
    <submittedName>
        <fullName evidence="2">Uncharacterized protein</fullName>
    </submittedName>
</protein>
<name>A0A1X7QFF4_XANCB</name>
<evidence type="ECO:0000313" key="2">
    <source>
        <dbReference type="EMBL" id="SMH63094.1"/>
    </source>
</evidence>
<evidence type="ECO:0000256" key="1">
    <source>
        <dbReference type="SAM" id="MobiDB-lite"/>
    </source>
</evidence>
<proteinExistence type="predicted"/>
<reference evidence="2 3" key="1">
    <citation type="journal article" date="2008" name="J. Biotechnol.">
        <title>The genome of Xanthomonas campestris pv. campestris B100 and its use for the reconstruction of metabolic pathways involved in xanthan biosynthesis.</title>
        <authorList>
            <person name="Vorholter F.J."/>
            <person name="Schneiker S."/>
            <person name="Goesmann A."/>
            <person name="Krause L."/>
            <person name="Bekel T."/>
            <person name="Kaiser O."/>
            <person name="Linke B."/>
            <person name="Patschkowski T."/>
            <person name="Ruckert C."/>
            <person name="Schmid J."/>
            <person name="Sidhu V.K."/>
            <person name="Sieber V."/>
            <person name="Tauch A."/>
            <person name="Watt S.A."/>
            <person name="Weisshaar B."/>
            <person name="Becker A."/>
            <person name="Niehaus K."/>
            <person name="Puhler A."/>
        </authorList>
    </citation>
    <scope>NUCLEOTIDE SEQUENCE [LARGE SCALE GENOMIC DNA]</scope>
    <source>
        <strain evidence="2 3">B100</strain>
    </source>
</reference>
<dbReference type="Proteomes" id="UP000001188">
    <property type="component" value="Chromosome"/>
</dbReference>
<sequence length="195" mass="20518">MRAAGSTLLAMQMCVDASRIDIALASVSDQDGWRGALTASGTLGGMDAAKGPYLFGFTACPGGGEGIARSSCWRSASGWHRWCFPTASRCLRSNCWSLSAVCQASMQRSTALCSKATGTYSACRALARPPSRDTPQVRPCRLFGGIHAAKGPAMAGTQGPGELAGLRGFQKTPHVLHAMSSPPAEPRRDRCRTKP</sequence>
<feature type="region of interest" description="Disordered" evidence="1">
    <location>
        <begin position="176"/>
        <end position="195"/>
    </location>
</feature>
<dbReference type="AlphaFoldDB" id="A0A1X7QFF4"/>
<dbReference type="EMBL" id="AM920689">
    <property type="protein sequence ID" value="SMH63094.1"/>
    <property type="molecule type" value="Genomic_DNA"/>
</dbReference>
<organism evidence="2 3">
    <name type="scientific">Xanthomonas campestris pv. campestris (strain B100)</name>
    <dbReference type="NCBI Taxonomy" id="509169"/>
    <lineage>
        <taxon>Bacteria</taxon>
        <taxon>Pseudomonadati</taxon>
        <taxon>Pseudomonadota</taxon>
        <taxon>Gammaproteobacteria</taxon>
        <taxon>Lysobacterales</taxon>
        <taxon>Lysobacteraceae</taxon>
        <taxon>Xanthomonas</taxon>
    </lineage>
</organism>
<accession>A0A1X7QFF4</accession>
<gene>
    <name evidence="2" type="ORF">XCCB100_4476</name>
</gene>